<dbReference type="PATRIC" id="fig|1179773.3.peg.4962"/>
<evidence type="ECO:0000313" key="3">
    <source>
        <dbReference type="Proteomes" id="UP000006281"/>
    </source>
</evidence>
<accession>K0JWJ9</accession>
<dbReference type="InterPro" id="IPR018511">
    <property type="entry name" value="Hemolysin-typ_Ca-bd_CS"/>
</dbReference>
<dbReference type="eggNOG" id="COG2931">
    <property type="taxonomic scope" value="Bacteria"/>
</dbReference>
<feature type="chain" id="PRO_5003835701" description="Secreted protein" evidence="1">
    <location>
        <begin position="33"/>
        <end position="169"/>
    </location>
</feature>
<dbReference type="AlphaFoldDB" id="K0JWJ9"/>
<dbReference type="EMBL" id="HE804045">
    <property type="protein sequence ID" value="CCH32215.1"/>
    <property type="molecule type" value="Genomic_DNA"/>
</dbReference>
<dbReference type="HOGENOM" id="CLU_1577380_0_0_11"/>
<dbReference type="GO" id="GO:0005509">
    <property type="term" value="F:calcium ion binding"/>
    <property type="evidence" value="ECO:0007669"/>
    <property type="project" value="InterPro"/>
</dbReference>
<protein>
    <recommendedName>
        <fullName evidence="4">Secreted protein</fullName>
    </recommendedName>
</protein>
<dbReference type="InterPro" id="IPR011049">
    <property type="entry name" value="Serralysin-like_metalloprot_C"/>
</dbReference>
<dbReference type="Gene3D" id="2.150.10.10">
    <property type="entry name" value="Serralysin-like metalloprotease, C-terminal"/>
    <property type="match status" value="1"/>
</dbReference>
<keyword evidence="1" id="KW-0732">Signal</keyword>
<name>K0JWJ9_SACES</name>
<sequence length="169" mass="17127">MLRSRLSRGPVVFAGVLVVVTAMLTAVGPAAATPPPTNTCNDPLTGVDFLASWTGTPGPDVVWAQPGAVLRAGAGDDSVFSEIAGPTAITCLGDGADTFDHSDLQQTSVGYFRVRGENGNDHITGGTGNDVLVGGADNDTLVGGPGQDRVDGGPGVDRCDAEVEVNCEF</sequence>
<dbReference type="InterPro" id="IPR001343">
    <property type="entry name" value="Hemolysn_Ca-bd"/>
</dbReference>
<proteinExistence type="predicted"/>
<dbReference type="SUPFAM" id="SSF51120">
    <property type="entry name" value="beta-Roll"/>
    <property type="match status" value="1"/>
</dbReference>
<evidence type="ECO:0000313" key="2">
    <source>
        <dbReference type="EMBL" id="CCH32215.1"/>
    </source>
</evidence>
<dbReference type="PROSITE" id="PS00330">
    <property type="entry name" value="HEMOLYSIN_CALCIUM"/>
    <property type="match status" value="1"/>
</dbReference>
<dbReference type="OrthoDB" id="3686959at2"/>
<gene>
    <name evidence="2" type="ordered locus">BN6_49450</name>
</gene>
<dbReference type="STRING" id="1179773.BN6_49450"/>
<organism evidence="2 3">
    <name type="scientific">Saccharothrix espanaensis (strain ATCC 51144 / DSM 44229 / JCM 9112 / NBRC 15066 / NRRL 15764)</name>
    <dbReference type="NCBI Taxonomy" id="1179773"/>
    <lineage>
        <taxon>Bacteria</taxon>
        <taxon>Bacillati</taxon>
        <taxon>Actinomycetota</taxon>
        <taxon>Actinomycetes</taxon>
        <taxon>Pseudonocardiales</taxon>
        <taxon>Pseudonocardiaceae</taxon>
        <taxon>Saccharothrix</taxon>
    </lineage>
</organism>
<dbReference type="KEGG" id="sesp:BN6_49450"/>
<evidence type="ECO:0000256" key="1">
    <source>
        <dbReference type="SAM" id="SignalP"/>
    </source>
</evidence>
<dbReference type="Pfam" id="PF00353">
    <property type="entry name" value="HemolysinCabind"/>
    <property type="match status" value="1"/>
</dbReference>
<dbReference type="PRINTS" id="PR00313">
    <property type="entry name" value="CABNDNGRPT"/>
</dbReference>
<dbReference type="BioCyc" id="SESP1179773:BN6_RS23910-MONOMER"/>
<feature type="signal peptide" evidence="1">
    <location>
        <begin position="1"/>
        <end position="32"/>
    </location>
</feature>
<dbReference type="Proteomes" id="UP000006281">
    <property type="component" value="Chromosome"/>
</dbReference>
<evidence type="ECO:0008006" key="4">
    <source>
        <dbReference type="Google" id="ProtNLM"/>
    </source>
</evidence>
<reference evidence="2 3" key="1">
    <citation type="journal article" date="2012" name="BMC Genomics">
        <title>Complete genome sequence of Saccharothrix espanaensis DSM 44229T and comparison to the other completely sequenced Pseudonocardiaceae.</title>
        <authorList>
            <person name="Strobel T."/>
            <person name="Al-Dilaimi A."/>
            <person name="Blom J."/>
            <person name="Gessner A."/>
            <person name="Kalinowski J."/>
            <person name="Luzhetska M."/>
            <person name="Puhler A."/>
            <person name="Szczepanowski R."/>
            <person name="Bechthold A."/>
            <person name="Ruckert C."/>
        </authorList>
    </citation>
    <scope>NUCLEOTIDE SEQUENCE [LARGE SCALE GENOMIC DNA]</scope>
    <source>
        <strain evidence="3">ATCC 51144 / DSM 44229 / JCM 9112 / NBRC 15066 / NRRL 15764</strain>
    </source>
</reference>
<keyword evidence="3" id="KW-1185">Reference proteome</keyword>